<reference evidence="1 2" key="1">
    <citation type="journal article" date="2013" name="Genome Biol.">
        <title>Genome of Acanthamoeba castellanii highlights extensive lateral gene transfer and early evolution of tyrosine kinase signaling.</title>
        <authorList>
            <person name="Clarke M."/>
            <person name="Lohan A.J."/>
            <person name="Liu B."/>
            <person name="Lagkouvardos I."/>
            <person name="Roy S."/>
            <person name="Zafar N."/>
            <person name="Bertelli C."/>
            <person name="Schilde C."/>
            <person name="Kianianmomeni A."/>
            <person name="Burglin T.R."/>
            <person name="Frech C."/>
            <person name="Turcotte B."/>
            <person name="Kopec K.O."/>
            <person name="Synnott J.M."/>
            <person name="Choo C."/>
            <person name="Paponov I."/>
            <person name="Finkler A."/>
            <person name="Soon Heng Tan C."/>
            <person name="Hutchins A.P."/>
            <person name="Weinmeier T."/>
            <person name="Rattei T."/>
            <person name="Chu J.S."/>
            <person name="Gimenez G."/>
            <person name="Irimia M."/>
            <person name="Rigden D.J."/>
            <person name="Fitzpatrick D.A."/>
            <person name="Lorenzo-Morales J."/>
            <person name="Bateman A."/>
            <person name="Chiu C.H."/>
            <person name="Tang P."/>
            <person name="Hegemann P."/>
            <person name="Fromm H."/>
            <person name="Raoult D."/>
            <person name="Greub G."/>
            <person name="Miranda-Saavedra D."/>
            <person name="Chen N."/>
            <person name="Nash P."/>
            <person name="Ginger M.L."/>
            <person name="Horn M."/>
            <person name="Schaap P."/>
            <person name="Caler L."/>
            <person name="Loftus B."/>
        </authorList>
    </citation>
    <scope>NUCLEOTIDE SEQUENCE [LARGE SCALE GENOMIC DNA]</scope>
    <source>
        <strain evidence="1 2">Neff</strain>
    </source>
</reference>
<dbReference type="AlphaFoldDB" id="L8GQL4"/>
<dbReference type="EMBL" id="KB008053">
    <property type="protein sequence ID" value="ELR14426.1"/>
    <property type="molecule type" value="Genomic_DNA"/>
</dbReference>
<organism evidence="1 2">
    <name type="scientific">Acanthamoeba castellanii (strain ATCC 30010 / Neff)</name>
    <dbReference type="NCBI Taxonomy" id="1257118"/>
    <lineage>
        <taxon>Eukaryota</taxon>
        <taxon>Amoebozoa</taxon>
        <taxon>Discosea</taxon>
        <taxon>Longamoebia</taxon>
        <taxon>Centramoebida</taxon>
        <taxon>Acanthamoebidae</taxon>
        <taxon>Acanthamoeba</taxon>
    </lineage>
</organism>
<keyword evidence="2" id="KW-1185">Reference proteome</keyword>
<gene>
    <name evidence="1" type="ORF">ACA1_381230</name>
</gene>
<dbReference type="KEGG" id="acan:ACA1_381230"/>
<dbReference type="RefSeq" id="XP_004336439.1">
    <property type="nucleotide sequence ID" value="XM_004336391.1"/>
</dbReference>
<evidence type="ECO:0000313" key="2">
    <source>
        <dbReference type="Proteomes" id="UP000011083"/>
    </source>
</evidence>
<dbReference type="VEuPathDB" id="AmoebaDB:ACA1_381230"/>
<proteinExistence type="predicted"/>
<evidence type="ECO:0000313" key="1">
    <source>
        <dbReference type="EMBL" id="ELR14426.1"/>
    </source>
</evidence>
<name>L8GQL4_ACACF</name>
<protein>
    <submittedName>
        <fullName evidence="1">Uncharacterized protein</fullName>
    </submittedName>
</protein>
<accession>L8GQL4</accession>
<dbReference type="GeneID" id="14915007"/>
<sequence>MDKLRALQKRYGQTAAKPGLSTSSALLSTSSAADSTSSLASLTSTTAATKPNLSSAGGASIQDLRARLSTVLRSAGVATSTTPAAAGDASTSLSSDLGAAPVARGPSAASTTSSTATDAVQALKERLAGLRERQHIIALVFFLVAYERITSPRYATHIVAPFTALLHDPTAR</sequence>
<dbReference type="Proteomes" id="UP000011083">
    <property type="component" value="Unassembled WGS sequence"/>
</dbReference>